<comment type="caution">
    <text evidence="2">The sequence shown here is derived from an EMBL/GenBank/DDBJ whole genome shotgun (WGS) entry which is preliminary data.</text>
</comment>
<name>M0PDT8_9EURY</name>
<dbReference type="STRING" id="1230454.C461_05939"/>
<keyword evidence="3" id="KW-1185">Reference proteome</keyword>
<evidence type="ECO:0000313" key="3">
    <source>
        <dbReference type="Proteomes" id="UP000011575"/>
    </source>
</evidence>
<dbReference type="Proteomes" id="UP000011575">
    <property type="component" value="Unassembled WGS sequence"/>
</dbReference>
<evidence type="ECO:0000313" key="2">
    <source>
        <dbReference type="EMBL" id="EMA68302.1"/>
    </source>
</evidence>
<evidence type="ECO:0000256" key="1">
    <source>
        <dbReference type="SAM" id="MobiDB-lite"/>
    </source>
</evidence>
<protein>
    <submittedName>
        <fullName evidence="2">Uncharacterized protein</fullName>
    </submittedName>
</protein>
<gene>
    <name evidence="2" type="ORF">C461_05939</name>
</gene>
<feature type="region of interest" description="Disordered" evidence="1">
    <location>
        <begin position="1"/>
        <end position="30"/>
    </location>
</feature>
<accession>M0PDT8</accession>
<proteinExistence type="predicted"/>
<dbReference type="PATRIC" id="fig|1230454.4.peg.1201"/>
<sequence>MRGRTHRGDIYPRDPDGDSPRIPAGDARRRPVAVGGGVGVSNADFHFHLAGGAFLGASAKGTHTE</sequence>
<organism evidence="2 3">
    <name type="scientific">Halorubrum aidingense JCM 13560</name>
    <dbReference type="NCBI Taxonomy" id="1230454"/>
    <lineage>
        <taxon>Archaea</taxon>
        <taxon>Methanobacteriati</taxon>
        <taxon>Methanobacteriota</taxon>
        <taxon>Stenosarchaea group</taxon>
        <taxon>Halobacteria</taxon>
        <taxon>Halobacteriales</taxon>
        <taxon>Haloferacaceae</taxon>
        <taxon>Halorubrum</taxon>
    </lineage>
</organism>
<reference evidence="2 3" key="1">
    <citation type="journal article" date="2014" name="PLoS Genet.">
        <title>Phylogenetically driven sequencing of extremely halophilic archaea reveals strategies for static and dynamic osmo-response.</title>
        <authorList>
            <person name="Becker E.A."/>
            <person name="Seitzer P.M."/>
            <person name="Tritt A."/>
            <person name="Larsen D."/>
            <person name="Krusor M."/>
            <person name="Yao A.I."/>
            <person name="Wu D."/>
            <person name="Madern D."/>
            <person name="Eisen J.A."/>
            <person name="Darling A.E."/>
            <person name="Facciotti M.T."/>
        </authorList>
    </citation>
    <scope>NUCLEOTIDE SEQUENCE [LARGE SCALE GENOMIC DNA]</scope>
    <source>
        <strain evidence="2 3">JCM 13560</strain>
    </source>
</reference>
<dbReference type="AlphaFoldDB" id="M0PDT8"/>
<dbReference type="EMBL" id="AOJI01000018">
    <property type="protein sequence ID" value="EMA68302.1"/>
    <property type="molecule type" value="Genomic_DNA"/>
</dbReference>
<feature type="compositionally biased region" description="Basic and acidic residues" evidence="1">
    <location>
        <begin position="1"/>
        <end position="19"/>
    </location>
</feature>